<organism evidence="7">
    <name type="scientific">Naegleria gruberi</name>
    <name type="common">Amoeba</name>
    <dbReference type="NCBI Taxonomy" id="5762"/>
    <lineage>
        <taxon>Eukaryota</taxon>
        <taxon>Discoba</taxon>
        <taxon>Heterolobosea</taxon>
        <taxon>Tetramitia</taxon>
        <taxon>Eutetramitia</taxon>
        <taxon>Vahlkampfiidae</taxon>
        <taxon>Naegleria</taxon>
    </lineage>
</organism>
<feature type="compositionally biased region" description="Polar residues" evidence="4">
    <location>
        <begin position="1"/>
        <end position="22"/>
    </location>
</feature>
<feature type="region of interest" description="Disordered" evidence="4">
    <location>
        <begin position="1"/>
        <end position="28"/>
    </location>
</feature>
<dbReference type="GO" id="GO:0003700">
    <property type="term" value="F:DNA-binding transcription factor activity"/>
    <property type="evidence" value="ECO:0007669"/>
    <property type="project" value="InterPro"/>
</dbReference>
<name>D2UYC0_NAEGR</name>
<dbReference type="PANTHER" id="PTHR46159:SF12">
    <property type="entry name" value="PROTEIN TESMIN_TSO1-LIKE CXC 3-RELATED"/>
    <property type="match status" value="1"/>
</dbReference>
<dbReference type="Pfam" id="PF03638">
    <property type="entry name" value="TCR"/>
    <property type="match status" value="1"/>
</dbReference>
<keyword evidence="3" id="KW-0539">Nucleus</keyword>
<dbReference type="GO" id="GO:0005634">
    <property type="term" value="C:nucleus"/>
    <property type="evidence" value="ECO:0007669"/>
    <property type="project" value="UniProtKB-SubCell"/>
</dbReference>
<dbReference type="KEGG" id="ngr:NAEGRDRAFT_61419"/>
<sequence>MTTPNNNGGVSMNLSTTLDSNTPPLPPPMQVGMSSSPSLGFNPTPASMIPHHHHHQYQQQQHPNTYMMNSPSSSSHTILPFGPTPTMASQSQQSFPSLISPISNPFPSIHTSIPPTHFLSMNMASQPSLATTGLDKRRRNPSSKRSLEEEDEEDNQNNIEIDDSGDQEEPPTTRAKPIELKLQHQQQPKFVDNNAKGCNCKKTGCLKRYCECFQNNKRCTIKCRCQGCKNYHECPDLHRVLEKQTKSGAGPQTSTSATQRKTQKRKTNLVSQAPPSSSNNTTQSRPPIGSPSILGGGIVMAHGSVSQFSPLTFTNPQIASSLHQNSLSCIYGEEKIVELCKKLVLAAIQQEQVFKDEWKQDNSAPKTPKSARKEGNQQVNNFLLCDEDDMHQAAQPQTSSNRKVYPKGFENALGISLNGRITSEFKHFLLSGVQTLKSQQQATETQNILNNSMNGMQYQ</sequence>
<dbReference type="EMBL" id="GG738845">
    <property type="protein sequence ID" value="EFC50449.1"/>
    <property type="molecule type" value="Genomic_DNA"/>
</dbReference>
<dbReference type="OMA" id="QNNKRCT"/>
<evidence type="ECO:0000313" key="6">
    <source>
        <dbReference type="EMBL" id="EFC50449.1"/>
    </source>
</evidence>
<dbReference type="PROSITE" id="PS51634">
    <property type="entry name" value="CRC"/>
    <property type="match status" value="1"/>
</dbReference>
<evidence type="ECO:0000313" key="7">
    <source>
        <dbReference type="Proteomes" id="UP000006671"/>
    </source>
</evidence>
<protein>
    <submittedName>
        <fullName evidence="6">Predicted protein</fullName>
    </submittedName>
</protein>
<keyword evidence="7" id="KW-1185">Reference proteome</keyword>
<evidence type="ECO:0000256" key="3">
    <source>
        <dbReference type="ARBA" id="ARBA00023242"/>
    </source>
</evidence>
<evidence type="ECO:0000256" key="1">
    <source>
        <dbReference type="ARBA" id="ARBA00004123"/>
    </source>
</evidence>
<proteinExistence type="inferred from homology"/>
<dbReference type="RefSeq" id="XP_002683193.1">
    <property type="nucleotide sequence ID" value="XM_002683147.1"/>
</dbReference>
<dbReference type="STRING" id="5762.D2UYC0"/>
<reference evidence="6 7" key="1">
    <citation type="journal article" date="2010" name="Cell">
        <title>The genome of Naegleria gruberi illuminates early eukaryotic versatility.</title>
        <authorList>
            <person name="Fritz-Laylin L.K."/>
            <person name="Prochnik S.E."/>
            <person name="Ginger M.L."/>
            <person name="Dacks J.B."/>
            <person name="Carpenter M.L."/>
            <person name="Field M.C."/>
            <person name="Kuo A."/>
            <person name="Paredez A."/>
            <person name="Chapman J."/>
            <person name="Pham J."/>
            <person name="Shu S."/>
            <person name="Neupane R."/>
            <person name="Cipriano M."/>
            <person name="Mancuso J."/>
            <person name="Tu H."/>
            <person name="Salamov A."/>
            <person name="Lindquist E."/>
            <person name="Shapiro H."/>
            <person name="Lucas S."/>
            <person name="Grigoriev I.V."/>
            <person name="Cande W.Z."/>
            <person name="Fulton C."/>
            <person name="Rokhsar D.S."/>
            <person name="Dawson S.C."/>
        </authorList>
    </citation>
    <scope>NUCLEOTIDE SEQUENCE [LARGE SCALE GENOMIC DNA]</scope>
    <source>
        <strain evidence="6 7">NEG-M</strain>
    </source>
</reference>
<dbReference type="VEuPathDB" id="AmoebaDB:NAEGRDRAFT_61419"/>
<dbReference type="Proteomes" id="UP000006671">
    <property type="component" value="Unassembled WGS sequence"/>
</dbReference>
<dbReference type="InParanoid" id="D2UYC0"/>
<dbReference type="eggNOG" id="KOG1171">
    <property type="taxonomic scope" value="Eukaryota"/>
</dbReference>
<feature type="region of interest" description="Disordered" evidence="4">
    <location>
        <begin position="245"/>
        <end position="295"/>
    </location>
</feature>
<dbReference type="PANTHER" id="PTHR46159">
    <property type="entry name" value="PROTEIN TESMIN/TSO1-LIKE CXC 2"/>
    <property type="match status" value="1"/>
</dbReference>
<dbReference type="GeneID" id="8855380"/>
<evidence type="ECO:0000256" key="2">
    <source>
        <dbReference type="ARBA" id="ARBA00007267"/>
    </source>
</evidence>
<dbReference type="AlphaFoldDB" id="D2UYC0"/>
<feature type="region of interest" description="Disordered" evidence="4">
    <location>
        <begin position="128"/>
        <end position="173"/>
    </location>
</feature>
<dbReference type="SMART" id="SM01114">
    <property type="entry name" value="CXC"/>
    <property type="match status" value="1"/>
</dbReference>
<accession>D2UYC0</accession>
<dbReference type="InterPro" id="IPR005172">
    <property type="entry name" value="CRC"/>
</dbReference>
<evidence type="ECO:0000259" key="5">
    <source>
        <dbReference type="PROSITE" id="PS51634"/>
    </source>
</evidence>
<feature type="compositionally biased region" description="Low complexity" evidence="4">
    <location>
        <begin position="284"/>
        <end position="293"/>
    </location>
</feature>
<feature type="compositionally biased region" description="Polar residues" evidence="4">
    <location>
        <begin position="246"/>
        <end position="260"/>
    </location>
</feature>
<feature type="domain" description="CRC" evidence="5">
    <location>
        <begin position="187"/>
        <end position="233"/>
    </location>
</feature>
<evidence type="ECO:0000256" key="4">
    <source>
        <dbReference type="SAM" id="MobiDB-lite"/>
    </source>
</evidence>
<feature type="compositionally biased region" description="Polar residues" evidence="4">
    <location>
        <begin position="268"/>
        <end position="283"/>
    </location>
</feature>
<dbReference type="InterPro" id="IPR044522">
    <property type="entry name" value="TSO1-like"/>
</dbReference>
<comment type="subcellular location">
    <subcellularLocation>
        <location evidence="1">Nucleus</location>
    </subcellularLocation>
</comment>
<feature type="compositionally biased region" description="Acidic residues" evidence="4">
    <location>
        <begin position="148"/>
        <end position="169"/>
    </location>
</feature>
<gene>
    <name evidence="6" type="ORF">NAEGRDRAFT_61419</name>
</gene>
<dbReference type="OrthoDB" id="6283463at2759"/>
<dbReference type="InterPro" id="IPR033467">
    <property type="entry name" value="Tesmin/TSO1-like_CXC"/>
</dbReference>
<comment type="similarity">
    <text evidence="2">Belongs to the lin-54 family.</text>
</comment>